<evidence type="ECO:0000256" key="3">
    <source>
        <dbReference type="ARBA" id="ARBA00022722"/>
    </source>
</evidence>
<evidence type="ECO:0000256" key="5">
    <source>
        <dbReference type="ARBA" id="ARBA00022741"/>
    </source>
</evidence>
<keyword evidence="4" id="KW-0479">Metal-binding</keyword>
<evidence type="ECO:0000313" key="12">
    <source>
        <dbReference type="Proteomes" id="UP001499884"/>
    </source>
</evidence>
<keyword evidence="5" id="KW-0547">Nucleotide-binding</keyword>
<evidence type="ECO:0000256" key="7">
    <source>
        <dbReference type="ARBA" id="ARBA00022806"/>
    </source>
</evidence>
<keyword evidence="12" id="KW-1185">Reference proteome</keyword>
<dbReference type="NCBIfam" id="TIGR02547">
    <property type="entry name" value="casA_cse1"/>
    <property type="match status" value="1"/>
</dbReference>
<name>A0ABP7FB36_9ACTN</name>
<dbReference type="InterPro" id="IPR006474">
    <property type="entry name" value="Helicase_Cas3_CRISPR-ass_core"/>
</dbReference>
<evidence type="ECO:0000313" key="11">
    <source>
        <dbReference type="EMBL" id="GAA3733831.1"/>
    </source>
</evidence>
<evidence type="ECO:0000256" key="4">
    <source>
        <dbReference type="ARBA" id="ARBA00022723"/>
    </source>
</evidence>
<dbReference type="Pfam" id="PF09481">
    <property type="entry name" value="CRISPR_Cse1"/>
    <property type="match status" value="1"/>
</dbReference>
<protein>
    <recommendedName>
        <fullName evidence="10">HD Cas3-type domain-containing protein</fullName>
    </recommendedName>
</protein>
<dbReference type="InterPro" id="IPR050547">
    <property type="entry name" value="DEAD_box_RNA_helicases"/>
</dbReference>
<sequence>MPLGDLLTGAARTVWAKHDRDTDKWLPLWRHMADSAAVAGLLWDNWLPRNVKELIAEPLPGGEADARRLGVWLAGTHDIGKCTPAFACQVDGLADVMSRAGLLMRTRKQFGDDRRIAPHGLAGQLLLQEWLEERRGWTRRASAQFAVMAGGHHGVPPDHTQIHTLDAHPELLRAPGPAEAVWRRVQTEFLDACADAFGAEDRLGDWQRVKLPQPVQVLLTALVIVSDWIASNPDLFPYFPQEHPLGESERIAAAWRGLQLPQPWSPAEPRESAAELIAARFDLPPGARVRPVQEQAVAMARAMPHPGMLIIEAPMGEGKTEAALAVAEIFAARSGAGGCYVALPTMATSNAMFPRLLAWLDRLPTAAPLAASSGPDQHSVLLAHAKAALQEDYALLLRDSHRTIAAVDAYADAHAHPGKQVGEGERAATASAALVAHQWLRGRKKGLLASFAVGTIDQLLMAGLKSRHLALRHLAMAGKVVVIDEVHAYDAYMNIYLDRVLSWLGAYRVPVVVLSATLPAHRRRELAQAYAGAGAEKVAEAAGYPLLTAVVPGEAPVMESPAASARRTDVVLEPLSDDDAVLADRLAAELADGGCALVVRNTVDRVMSTASVLREKFGAEQVTVAHARFIDVDRARKDASLLTRFGPPGRDGTSPHRPQRAHIVVASQVAEQSLDVDFDLLVTDLCPVDLLLQRMGRLHRHPRGERQADRPVRLRKPRCLVTGVDWQSQPAPEPARGSRTVYGAYPLLRSLAVLAPHLEPSGRPVRLPEDISTLVQLAYGDGEPCPPQWAEVVGPARAAHEESRAKQQQKAEVFRLDVVRKAGRPLIGWVDAGVGDADDTPAGRAQVRDSQESLEVLVVMRRVDGTLCTLPWLDKGRGGLELPTDAVPSARAARAAAASGLRLPYHFCFPEKLRQALAELEELYIPAWQEKESHWLAGELILALDEDCQTRLAGWYLAYDPEEGLLVTRDEPSKRAEAAGTLTTTPAFDLTHRPWLPVQFTDGTERELSLLEVFDQARDIRRLVGDLPTQEFAVLRLLLAILHDSLGDDPERESAPADAEEWEELWLAADNPFAPVADYLDRHRGRFDLLHPQQPFFQVAGLHTAKDEVSSLNRLVADVPNGDPFFSMRRPSVGRLGFAEAARWLVHAQAFDPSGIKSGAVGDRRVKAGKGYPLGVAWAGNLGGVLIEGDTLHETLLLNLVAGDTPWLRFGASDRPAWRAEQCGAGQADDLAQRPYGLRDLYTWQSRRIRLHHDADGVHGVVLAYGDPLEPHNKHGYEPMTRWRRSPAQEKKRGEPLVYLPQEHDPAQLAWRGMRGLLAGRDEGADQRQDGAARLRPQIVEWVARLTTEGFLPRRHLIRTRIFGARYGTQQSVIDEVVDDGVLMSVVLLHQGDERYGQAALNALGDAEDAVRVLGELAADLAVASGADPGPRRNAALDTGFGTLDTQYRRWLRDVGAAPDPYEERDRWKRQVHRTVLDLGAGLLDDAGLAAWEGRVVDGSGGPRWLNDTAAELRFRTRLNRLLTTAPEDATVAQIAQPAPVESPV</sequence>
<organism evidence="11 12">
    <name type="scientific">Streptomyces tremellae</name>
    <dbReference type="NCBI Taxonomy" id="1124239"/>
    <lineage>
        <taxon>Bacteria</taxon>
        <taxon>Bacillati</taxon>
        <taxon>Actinomycetota</taxon>
        <taxon>Actinomycetes</taxon>
        <taxon>Kitasatosporales</taxon>
        <taxon>Streptomycetaceae</taxon>
        <taxon>Streptomyces</taxon>
    </lineage>
</organism>
<comment type="caution">
    <text evidence="11">The sequence shown here is derived from an EMBL/GenBank/DDBJ whole genome shotgun (WGS) entry which is preliminary data.</text>
</comment>
<comment type="similarity">
    <text evidence="2">In the central section; belongs to the CRISPR-associated helicase Cas3 family.</text>
</comment>
<dbReference type="PANTHER" id="PTHR47963:SF9">
    <property type="entry name" value="CRISPR-ASSOCIATED ENDONUCLEASE_HELICASE CAS3"/>
    <property type="match status" value="1"/>
</dbReference>
<keyword evidence="7" id="KW-0347">Helicase</keyword>
<dbReference type="InterPro" id="IPR006483">
    <property type="entry name" value="CRISPR-assoc_Cas3_HD"/>
</dbReference>
<dbReference type="Pfam" id="PF22590">
    <property type="entry name" value="Cas3-like_C_2"/>
    <property type="match status" value="1"/>
</dbReference>
<reference evidence="12" key="1">
    <citation type="journal article" date="2019" name="Int. J. Syst. Evol. Microbiol.">
        <title>The Global Catalogue of Microorganisms (GCM) 10K type strain sequencing project: providing services to taxonomists for standard genome sequencing and annotation.</title>
        <authorList>
            <consortium name="The Broad Institute Genomics Platform"/>
            <consortium name="The Broad Institute Genome Sequencing Center for Infectious Disease"/>
            <person name="Wu L."/>
            <person name="Ma J."/>
        </authorList>
    </citation>
    <scope>NUCLEOTIDE SEQUENCE [LARGE SCALE GENOMIC DNA]</scope>
    <source>
        <strain evidence="12">JCM 30846</strain>
    </source>
</reference>
<evidence type="ECO:0000256" key="9">
    <source>
        <dbReference type="ARBA" id="ARBA00023118"/>
    </source>
</evidence>
<proteinExistence type="inferred from homology"/>
<dbReference type="Pfam" id="PF18395">
    <property type="entry name" value="Cas3_C"/>
    <property type="match status" value="1"/>
</dbReference>
<dbReference type="Gene3D" id="3.40.50.300">
    <property type="entry name" value="P-loop containing nucleotide triphosphate hydrolases"/>
    <property type="match status" value="2"/>
</dbReference>
<dbReference type="Gene3D" id="1.10.132.100">
    <property type="match status" value="1"/>
</dbReference>
<dbReference type="InterPro" id="IPR041372">
    <property type="entry name" value="Cas3_C"/>
</dbReference>
<dbReference type="CDD" id="cd17930">
    <property type="entry name" value="DEXHc_cas3"/>
    <property type="match status" value="1"/>
</dbReference>
<dbReference type="NCBIfam" id="TIGR01587">
    <property type="entry name" value="cas3_core"/>
    <property type="match status" value="1"/>
</dbReference>
<keyword evidence="3" id="KW-0540">Nuclease</keyword>
<dbReference type="InterPro" id="IPR054712">
    <property type="entry name" value="Cas3-like_dom"/>
</dbReference>
<dbReference type="PANTHER" id="PTHR47963">
    <property type="entry name" value="DEAD-BOX ATP-DEPENDENT RNA HELICASE 47, MITOCHONDRIAL"/>
    <property type="match status" value="1"/>
</dbReference>
<evidence type="ECO:0000256" key="1">
    <source>
        <dbReference type="ARBA" id="ARBA00006847"/>
    </source>
</evidence>
<gene>
    <name evidence="11" type="ORF">GCM10023082_33960</name>
</gene>
<dbReference type="InterPro" id="IPR014001">
    <property type="entry name" value="Helicase_ATP-bd"/>
</dbReference>
<feature type="domain" description="HD Cas3-type" evidence="10">
    <location>
        <begin position="21"/>
        <end position="229"/>
    </location>
</feature>
<evidence type="ECO:0000259" key="10">
    <source>
        <dbReference type="PROSITE" id="PS51643"/>
    </source>
</evidence>
<dbReference type="InterPro" id="IPR013381">
    <property type="entry name" value="CRISPR-assoc_prot_Cse1"/>
</dbReference>
<dbReference type="CDD" id="cd09729">
    <property type="entry name" value="Cse1_I-E"/>
    <property type="match status" value="1"/>
</dbReference>
<accession>A0ABP7FB36</accession>
<dbReference type="Proteomes" id="UP001499884">
    <property type="component" value="Unassembled WGS sequence"/>
</dbReference>
<dbReference type="EMBL" id="BAABEP010000021">
    <property type="protein sequence ID" value="GAA3733831.1"/>
    <property type="molecule type" value="Genomic_DNA"/>
</dbReference>
<dbReference type="SMART" id="SM00487">
    <property type="entry name" value="DEXDc"/>
    <property type="match status" value="1"/>
</dbReference>
<evidence type="ECO:0000256" key="2">
    <source>
        <dbReference type="ARBA" id="ARBA00009046"/>
    </source>
</evidence>
<evidence type="ECO:0000256" key="6">
    <source>
        <dbReference type="ARBA" id="ARBA00022801"/>
    </source>
</evidence>
<evidence type="ECO:0000256" key="8">
    <source>
        <dbReference type="ARBA" id="ARBA00022840"/>
    </source>
</evidence>
<keyword evidence="9" id="KW-0051">Antiviral defense</keyword>
<dbReference type="InterPro" id="IPR027417">
    <property type="entry name" value="P-loop_NTPase"/>
</dbReference>
<dbReference type="CDD" id="cd09641">
    <property type="entry name" value="Cas3''_I"/>
    <property type="match status" value="1"/>
</dbReference>
<dbReference type="Gene3D" id="1.10.3210.30">
    <property type="match status" value="1"/>
</dbReference>
<dbReference type="PROSITE" id="PS51643">
    <property type="entry name" value="HD_CAS3"/>
    <property type="match status" value="1"/>
</dbReference>
<dbReference type="RefSeq" id="WP_345647612.1">
    <property type="nucleotide sequence ID" value="NZ_BAABEP010000021.1"/>
</dbReference>
<dbReference type="NCBIfam" id="TIGR01596">
    <property type="entry name" value="cas3_HD"/>
    <property type="match status" value="1"/>
</dbReference>
<keyword evidence="8" id="KW-0067">ATP-binding</keyword>
<comment type="similarity">
    <text evidence="1">In the N-terminal section; belongs to the CRISPR-associated nuclease Cas3-HD family.</text>
</comment>
<dbReference type="SUPFAM" id="SSF52540">
    <property type="entry name" value="P-loop containing nucleoside triphosphate hydrolases"/>
    <property type="match status" value="1"/>
</dbReference>
<dbReference type="InterPro" id="IPR038257">
    <property type="entry name" value="CRISPR-assoc_Cas3_HD_sf"/>
</dbReference>
<keyword evidence="6" id="KW-0378">Hydrolase</keyword>
<dbReference type="Pfam" id="PF18019">
    <property type="entry name" value="Cas3_HD"/>
    <property type="match status" value="1"/>
</dbReference>